<accession>A0ABV7RGH4</accession>
<comment type="caution">
    <text evidence="1">The sequence shown here is derived from an EMBL/GenBank/DDBJ whole genome shotgun (WGS) entry which is preliminary data.</text>
</comment>
<dbReference type="RefSeq" id="WP_386089633.1">
    <property type="nucleotide sequence ID" value="NZ_JBHRXN010000011.1"/>
</dbReference>
<dbReference type="Proteomes" id="UP001595741">
    <property type="component" value="Unassembled WGS sequence"/>
</dbReference>
<organism evidence="1 2">
    <name type="scientific">Vogesella facilis</name>
    <dbReference type="NCBI Taxonomy" id="1655232"/>
    <lineage>
        <taxon>Bacteria</taxon>
        <taxon>Pseudomonadati</taxon>
        <taxon>Pseudomonadota</taxon>
        <taxon>Betaproteobacteria</taxon>
        <taxon>Neisseriales</taxon>
        <taxon>Chromobacteriaceae</taxon>
        <taxon>Vogesella</taxon>
    </lineage>
</organism>
<name>A0ABV7RGH4_9NEIS</name>
<dbReference type="EMBL" id="JBHRXN010000011">
    <property type="protein sequence ID" value="MFC3531760.1"/>
    <property type="molecule type" value="Genomic_DNA"/>
</dbReference>
<protein>
    <submittedName>
        <fullName evidence="1">Uncharacterized protein</fullName>
    </submittedName>
</protein>
<gene>
    <name evidence="1" type="ORF">ACFOLG_06130</name>
</gene>
<evidence type="ECO:0000313" key="1">
    <source>
        <dbReference type="EMBL" id="MFC3531760.1"/>
    </source>
</evidence>
<keyword evidence="2" id="KW-1185">Reference proteome</keyword>
<proteinExistence type="predicted"/>
<evidence type="ECO:0000313" key="2">
    <source>
        <dbReference type="Proteomes" id="UP001595741"/>
    </source>
</evidence>
<reference evidence="2" key="1">
    <citation type="journal article" date="2019" name="Int. J. Syst. Evol. Microbiol.">
        <title>The Global Catalogue of Microorganisms (GCM) 10K type strain sequencing project: providing services to taxonomists for standard genome sequencing and annotation.</title>
        <authorList>
            <consortium name="The Broad Institute Genomics Platform"/>
            <consortium name="The Broad Institute Genome Sequencing Center for Infectious Disease"/>
            <person name="Wu L."/>
            <person name="Ma J."/>
        </authorList>
    </citation>
    <scope>NUCLEOTIDE SEQUENCE [LARGE SCALE GENOMIC DNA]</scope>
    <source>
        <strain evidence="2">KCTC 42742</strain>
    </source>
</reference>
<sequence>MNKDQAFIVLNTSFSRGSATWCAPGCDRTAYLAEKSQQLLACVIDPREVTIQGEMFHYGIQQQLNQTPLYAIAQYGENWLLYSPGQHVFSLAFGVSTAKLTVLGFASDDALAEWLG</sequence>